<gene>
    <name evidence="1" type="ORF">CSC78_12110</name>
</gene>
<dbReference type="Proteomes" id="UP000781710">
    <property type="component" value="Unassembled WGS sequence"/>
</dbReference>
<evidence type="ECO:0000313" key="1">
    <source>
        <dbReference type="EMBL" id="KAF1724601.1"/>
    </source>
</evidence>
<dbReference type="RefSeq" id="WP_162338107.1">
    <property type="nucleotide sequence ID" value="NZ_JBHSRQ010000014.1"/>
</dbReference>
<dbReference type="InterPro" id="IPR029058">
    <property type="entry name" value="AB_hydrolase_fold"/>
</dbReference>
<dbReference type="Pfam" id="PF26363">
    <property type="entry name" value="Phospholipase-like"/>
    <property type="match status" value="1"/>
</dbReference>
<protein>
    <submittedName>
        <fullName evidence="1">Phospholipase</fullName>
    </submittedName>
</protein>
<dbReference type="SUPFAM" id="SSF53474">
    <property type="entry name" value="alpha/beta-Hydrolases"/>
    <property type="match status" value="1"/>
</dbReference>
<accession>A0ABQ6ZG28</accession>
<comment type="caution">
    <text evidence="1">The sequence shown here is derived from an EMBL/GenBank/DDBJ whole genome shotgun (WGS) entry which is preliminary data.</text>
</comment>
<reference evidence="1 2" key="1">
    <citation type="submission" date="2017-10" db="EMBL/GenBank/DDBJ databases">
        <title>Whole genome sequencing of members of genus Pseudoxanthomonas.</title>
        <authorList>
            <person name="Kumar S."/>
            <person name="Bansal K."/>
            <person name="Kaur A."/>
            <person name="Patil P."/>
            <person name="Sharma S."/>
            <person name="Patil P.B."/>
        </authorList>
    </citation>
    <scope>NUCLEOTIDE SEQUENCE [LARGE SCALE GENOMIC DNA]</scope>
    <source>
        <strain evidence="1 2">DSM 17109</strain>
    </source>
</reference>
<organism evidence="1 2">
    <name type="scientific">Pseudoxanthomonas japonensis</name>
    <dbReference type="NCBI Taxonomy" id="69284"/>
    <lineage>
        <taxon>Bacteria</taxon>
        <taxon>Pseudomonadati</taxon>
        <taxon>Pseudomonadota</taxon>
        <taxon>Gammaproteobacteria</taxon>
        <taxon>Lysobacterales</taxon>
        <taxon>Lysobacteraceae</taxon>
        <taxon>Pseudoxanthomonas</taxon>
    </lineage>
</organism>
<evidence type="ECO:0000313" key="2">
    <source>
        <dbReference type="Proteomes" id="UP000781710"/>
    </source>
</evidence>
<proteinExistence type="predicted"/>
<dbReference type="EMBL" id="PDWW01000016">
    <property type="protein sequence ID" value="KAF1724601.1"/>
    <property type="molecule type" value="Genomic_DNA"/>
</dbReference>
<keyword evidence="2" id="KW-1185">Reference proteome</keyword>
<name>A0ABQ6ZG28_9GAMM</name>
<sequence>MRTEAEIQAQRQLVADLRTIGQPDAHAQADALHARHYEEQMGLVSEDVYESARGGGEPPVGWVRGSENLDLLRQHMPELVGIDDKTLLNMLKPNDSGFRAEIYLPDPAVLGPGYKPTVVFKGSNGEVLQADGTRRETGAEDFGANNFPQAIGLKTDYYDRAMDLANMLKRYGVSVDYAGHSLGGGLASAAVAVSGERGTTFNAAGLHPDTARRFQQENPDVRLYDPQARITAYQVRGEVLTDGLQNNVERMDVAQRRVLGAVLKETADLVQDVPQLKQAVTRQLQSTDMPMHARESVARFVDALADGDADRMLRDLPLSAGQVRTLDARAWQDGRLVQRPAEMPLDQVLALAGPALRAVRDVQAGAHLGHEAGEIVQGAGGIAQRTLDASGDAVRAGGAHTAQAASTVSEGITWVSCTTGDALSEASAKARLAAGAVEARAEELQADITSTAIAARRVFWQGVANLAPDGSALGRFADVRVDQTIADNLQARDAAEADARAARQEAIRDAAAIRAAAADVCQAMEAVHVTVDRTQRKLITGATAQVDDTLDEAGRQVKAVTDHAPAAGAVLGGTVATHASLNPLVIPAAAPNLAELARTLPHLSRHASAAAVEATERHLMAATVLPSLKADTDAMERESRQWLEAAKAPPQGNRGPFQDPHLNQAHAALMAGDGERLDRIALDFARSEVGQRLLQWSDALDRQTPSIALPDMHEQRAPAAHDMALSR</sequence>